<name>A0A2S4KVQ2_9HYPO</name>
<accession>A0A2S4KVQ2</accession>
<organism evidence="1 2">
    <name type="scientific">Tolypocladium paradoxum</name>
    <dbReference type="NCBI Taxonomy" id="94208"/>
    <lineage>
        <taxon>Eukaryota</taxon>
        <taxon>Fungi</taxon>
        <taxon>Dikarya</taxon>
        <taxon>Ascomycota</taxon>
        <taxon>Pezizomycotina</taxon>
        <taxon>Sordariomycetes</taxon>
        <taxon>Hypocreomycetidae</taxon>
        <taxon>Hypocreales</taxon>
        <taxon>Ophiocordycipitaceae</taxon>
        <taxon>Tolypocladium</taxon>
    </lineage>
</organism>
<gene>
    <name evidence="1" type="ORF">TPAR_05530</name>
</gene>
<reference evidence="1 2" key="1">
    <citation type="submission" date="2018-01" db="EMBL/GenBank/DDBJ databases">
        <title>Harnessing the power of phylogenomics to disentangle the directionality and signatures of interkingdom host jumping in the parasitic fungal genus Tolypocladium.</title>
        <authorList>
            <person name="Quandt C.A."/>
            <person name="Patterson W."/>
            <person name="Spatafora J.W."/>
        </authorList>
    </citation>
    <scope>NUCLEOTIDE SEQUENCE [LARGE SCALE GENOMIC DNA]</scope>
    <source>
        <strain evidence="1 2">NRBC 100945</strain>
    </source>
</reference>
<sequence length="112" mass="12270">MSGWWEVNSKGGIYGCWAAGSGAVQGTSCSGALYAFAVSPVPEMPYRISFSIHDMYRRLQSKCRSCHRWRRVDKGSALEVVVNCQGEDERILKGAHLVYIGSGLMAPIQGLD</sequence>
<keyword evidence="2" id="KW-1185">Reference proteome</keyword>
<evidence type="ECO:0000313" key="1">
    <source>
        <dbReference type="EMBL" id="POR34263.1"/>
    </source>
</evidence>
<dbReference type="Proteomes" id="UP000237481">
    <property type="component" value="Unassembled WGS sequence"/>
</dbReference>
<protein>
    <submittedName>
        <fullName evidence="1">Uncharacterized protein</fullName>
    </submittedName>
</protein>
<comment type="caution">
    <text evidence="1">The sequence shown here is derived from an EMBL/GenBank/DDBJ whole genome shotgun (WGS) entry which is preliminary data.</text>
</comment>
<dbReference type="EMBL" id="PKSG01000557">
    <property type="protein sequence ID" value="POR34263.1"/>
    <property type="molecule type" value="Genomic_DNA"/>
</dbReference>
<dbReference type="AlphaFoldDB" id="A0A2S4KVQ2"/>
<evidence type="ECO:0000313" key="2">
    <source>
        <dbReference type="Proteomes" id="UP000237481"/>
    </source>
</evidence>
<proteinExistence type="predicted"/>